<dbReference type="PANTHER" id="PTHR43731">
    <property type="entry name" value="RHOMBOID PROTEASE"/>
    <property type="match status" value="1"/>
</dbReference>
<dbReference type="GO" id="GO:0004252">
    <property type="term" value="F:serine-type endopeptidase activity"/>
    <property type="evidence" value="ECO:0007669"/>
    <property type="project" value="InterPro"/>
</dbReference>
<evidence type="ECO:0000259" key="11">
    <source>
        <dbReference type="Pfam" id="PF01694"/>
    </source>
</evidence>
<keyword evidence="5" id="KW-0378">Hydrolase</keyword>
<dbReference type="InterPro" id="IPR019734">
    <property type="entry name" value="TPR_rpt"/>
</dbReference>
<dbReference type="RefSeq" id="WP_071317329.1">
    <property type="nucleotide sequence ID" value="NZ_CP063356.2"/>
</dbReference>
<feature type="transmembrane region" description="Helical" evidence="10">
    <location>
        <begin position="371"/>
        <end position="389"/>
    </location>
</feature>
<dbReference type="Pfam" id="PF07719">
    <property type="entry name" value="TPR_2"/>
    <property type="match status" value="1"/>
</dbReference>
<feature type="transmembrane region" description="Helical" evidence="10">
    <location>
        <begin position="291"/>
        <end position="309"/>
    </location>
</feature>
<dbReference type="PANTHER" id="PTHR43731:SF14">
    <property type="entry name" value="PRESENILIN-ASSOCIATED RHOMBOID-LIKE PROTEIN, MITOCHONDRIAL"/>
    <property type="match status" value="1"/>
</dbReference>
<comment type="similarity">
    <text evidence="2">Belongs to the peptidase S54 family.</text>
</comment>
<evidence type="ECO:0000256" key="10">
    <source>
        <dbReference type="SAM" id="Phobius"/>
    </source>
</evidence>
<proteinExistence type="inferred from homology"/>
<feature type="domain" description="Peptidase S54 rhomboid" evidence="11">
    <location>
        <begin position="226"/>
        <end position="360"/>
    </location>
</feature>
<dbReference type="InterPro" id="IPR022764">
    <property type="entry name" value="Peptidase_S54_rhomboid_dom"/>
</dbReference>
<evidence type="ECO:0000256" key="1">
    <source>
        <dbReference type="ARBA" id="ARBA00004141"/>
    </source>
</evidence>
<reference evidence="12" key="1">
    <citation type="submission" date="2016-10" db="EMBL/GenBank/DDBJ databases">
        <title>Draft genome sequences of four alkaliphilic bacteria belonging to the Anaerobacillus genus.</title>
        <authorList>
            <person name="Bassil N.M."/>
            <person name="Lloyd J.R."/>
        </authorList>
    </citation>
    <scope>NUCLEOTIDE SEQUENCE [LARGE SCALE GENOMIC DNA]</scope>
    <source>
        <strain evidence="12">NB2006</strain>
    </source>
</reference>
<dbReference type="SUPFAM" id="SSF48452">
    <property type="entry name" value="TPR-like"/>
    <property type="match status" value="1"/>
</dbReference>
<feature type="transmembrane region" description="Helical" evidence="10">
    <location>
        <begin position="267"/>
        <end position="285"/>
    </location>
</feature>
<comment type="subcellular location">
    <subcellularLocation>
        <location evidence="1">Membrane</location>
        <topology evidence="1">Multi-pass membrane protein</topology>
    </subcellularLocation>
</comment>
<dbReference type="AlphaFoldDB" id="A0A1S2LRE5"/>
<dbReference type="Gene3D" id="1.25.40.10">
    <property type="entry name" value="Tetratricopeptide repeat domain"/>
    <property type="match status" value="1"/>
</dbReference>
<keyword evidence="3 10" id="KW-0812">Transmembrane</keyword>
<dbReference type="InterPro" id="IPR035952">
    <property type="entry name" value="Rhomboid-like_sf"/>
</dbReference>
<organism evidence="12">
    <name type="scientific">Anaerobacillus isosaccharinicus</name>
    <dbReference type="NCBI Taxonomy" id="1532552"/>
    <lineage>
        <taxon>Bacteria</taxon>
        <taxon>Bacillati</taxon>
        <taxon>Bacillota</taxon>
        <taxon>Bacilli</taxon>
        <taxon>Bacillales</taxon>
        <taxon>Bacillaceae</taxon>
        <taxon>Anaerobacillus</taxon>
    </lineage>
</organism>
<evidence type="ECO:0000256" key="3">
    <source>
        <dbReference type="ARBA" id="ARBA00022692"/>
    </source>
</evidence>
<feature type="transmembrane region" description="Helical" evidence="10">
    <location>
        <begin position="346"/>
        <end position="362"/>
    </location>
</feature>
<evidence type="ECO:0000256" key="9">
    <source>
        <dbReference type="PROSITE-ProRule" id="PRU00339"/>
    </source>
</evidence>
<keyword evidence="6 9" id="KW-0802">TPR repeat</keyword>
<gene>
    <name evidence="12" type="ORF">AWH56_12020</name>
</gene>
<dbReference type="SMART" id="SM00028">
    <property type="entry name" value="TPR"/>
    <property type="match status" value="3"/>
</dbReference>
<evidence type="ECO:0000256" key="5">
    <source>
        <dbReference type="ARBA" id="ARBA00022801"/>
    </source>
</evidence>
<dbReference type="Pfam" id="PF01694">
    <property type="entry name" value="Rhomboid"/>
    <property type="match status" value="1"/>
</dbReference>
<evidence type="ECO:0000256" key="7">
    <source>
        <dbReference type="ARBA" id="ARBA00022989"/>
    </source>
</evidence>
<keyword evidence="4" id="KW-0677">Repeat</keyword>
<dbReference type="OrthoDB" id="9813074at2"/>
<evidence type="ECO:0000256" key="8">
    <source>
        <dbReference type="ARBA" id="ARBA00023136"/>
    </source>
</evidence>
<feature type="repeat" description="TPR" evidence="9">
    <location>
        <begin position="467"/>
        <end position="500"/>
    </location>
</feature>
<dbReference type="InterPro" id="IPR013105">
    <property type="entry name" value="TPR_2"/>
</dbReference>
<feature type="transmembrane region" description="Helical" evidence="10">
    <location>
        <begin position="228"/>
        <end position="255"/>
    </location>
</feature>
<comment type="caution">
    <text evidence="12">The sequence shown here is derived from an EMBL/GenBank/DDBJ whole genome shotgun (WGS) entry which is preliminary data.</text>
</comment>
<dbReference type="InterPro" id="IPR050925">
    <property type="entry name" value="Rhomboid_protease_S54"/>
</dbReference>
<evidence type="ECO:0000313" key="12">
    <source>
        <dbReference type="EMBL" id="OIJ15089.1"/>
    </source>
</evidence>
<accession>A0A1S2LRE5</accession>
<feature type="transmembrane region" description="Helical" evidence="10">
    <location>
        <begin position="321"/>
        <end position="340"/>
    </location>
</feature>
<dbReference type="SUPFAM" id="SSF144091">
    <property type="entry name" value="Rhomboid-like"/>
    <property type="match status" value="1"/>
</dbReference>
<protein>
    <recommendedName>
        <fullName evidence="11">Peptidase S54 rhomboid domain-containing protein</fullName>
    </recommendedName>
</protein>
<feature type="transmembrane region" description="Helical" evidence="10">
    <location>
        <begin position="184"/>
        <end position="203"/>
    </location>
</feature>
<sequence length="518" mass="59871">MDGLSQDAYYWQFIHHLVVNAGMRAFQVKSDEKEIWLEKENSDETTVVRIYRRDMDWSNYIARDLEKLAKDSEKIRKEFKSRRLKIINIYISTFLPVDSFENFLEKSFVTKNNRVSIETFIIDTERENRLGVSKLSELLDCQIPELYHDHYTAEDIHRYRREVVTISDKQFKKEKALFTYGKPFFTYLILLNVLVIFGFMEFYGSSTSLLTLVEFGAKYDPLIHQGEWWRFFTAIFLHIGFLHLFMNSFALFYLGGAVERIYGTPRFVFIYLVAGLMGSMSSFAFNSQVSAGASGAIFGCFGALLYFGLIHRKLFLRTMGVNIIVIIIINLALGFMIPMIDNSAHIGGLVGGFLASAILHLPRHKIRKQQFITFIVTAGAFSGLLLYGFTIQEDVEKMHLINIQIAQELLQRGEIERAYPLLKEAVEHDVEVVEANFLLAYSEARLGLLKDAEKNLLITIEQRPYLHEAHFNLSLVYFELRQYLDAYRSVEKALELNPNTGDYIELKTTIEKVLEKIG</sequence>
<evidence type="ECO:0000256" key="6">
    <source>
        <dbReference type="ARBA" id="ARBA00022803"/>
    </source>
</evidence>
<dbReference type="EMBL" id="LQXD01000109">
    <property type="protein sequence ID" value="OIJ15089.1"/>
    <property type="molecule type" value="Genomic_DNA"/>
</dbReference>
<dbReference type="PROSITE" id="PS50005">
    <property type="entry name" value="TPR"/>
    <property type="match status" value="1"/>
</dbReference>
<name>A0A1S2LRE5_9BACI</name>
<keyword evidence="8 10" id="KW-0472">Membrane</keyword>
<dbReference type="Gene3D" id="1.20.1540.10">
    <property type="entry name" value="Rhomboid-like"/>
    <property type="match status" value="1"/>
</dbReference>
<evidence type="ECO:0000256" key="2">
    <source>
        <dbReference type="ARBA" id="ARBA00009045"/>
    </source>
</evidence>
<keyword evidence="7 10" id="KW-1133">Transmembrane helix</keyword>
<dbReference type="PROSITE" id="PS50293">
    <property type="entry name" value="TPR_REGION"/>
    <property type="match status" value="1"/>
</dbReference>
<dbReference type="InterPro" id="IPR011990">
    <property type="entry name" value="TPR-like_helical_dom_sf"/>
</dbReference>
<dbReference type="GO" id="GO:0016020">
    <property type="term" value="C:membrane"/>
    <property type="evidence" value="ECO:0007669"/>
    <property type="project" value="UniProtKB-SubCell"/>
</dbReference>
<evidence type="ECO:0000256" key="4">
    <source>
        <dbReference type="ARBA" id="ARBA00022737"/>
    </source>
</evidence>